<reference evidence="3" key="1">
    <citation type="submission" date="2024-07" db="EMBL/GenBank/DDBJ databases">
        <title>Two chromosome-level genome assemblies of Korean endemic species Abeliophyllum distichum and Forsythia ovata (Oleaceae).</title>
        <authorList>
            <person name="Jang H."/>
        </authorList>
    </citation>
    <scope>NUCLEOTIDE SEQUENCE [LARGE SCALE GENOMIC DNA]</scope>
</reference>
<evidence type="ECO:0000313" key="3">
    <source>
        <dbReference type="Proteomes" id="UP001604277"/>
    </source>
</evidence>
<accession>A0ABD1PHY1</accession>
<dbReference type="AlphaFoldDB" id="A0ABD1PHY1"/>
<protein>
    <submittedName>
        <fullName evidence="2">Uncharacterized protein</fullName>
    </submittedName>
</protein>
<proteinExistence type="predicted"/>
<dbReference type="Proteomes" id="UP001604277">
    <property type="component" value="Unassembled WGS sequence"/>
</dbReference>
<dbReference type="EMBL" id="JBFOLJ010000019">
    <property type="protein sequence ID" value="KAL2463495.1"/>
    <property type="molecule type" value="Genomic_DNA"/>
</dbReference>
<feature type="region of interest" description="Disordered" evidence="1">
    <location>
        <begin position="108"/>
        <end position="131"/>
    </location>
</feature>
<evidence type="ECO:0000313" key="2">
    <source>
        <dbReference type="EMBL" id="KAL2463495.1"/>
    </source>
</evidence>
<comment type="caution">
    <text evidence="2">The sequence shown here is derived from an EMBL/GenBank/DDBJ whole genome shotgun (WGS) entry which is preliminary data.</text>
</comment>
<keyword evidence="3" id="KW-1185">Reference proteome</keyword>
<sequence length="131" mass="14895">MVYIKQKKFTCGSWEPFKKTKFQLKQIHFSSITKFQLKVCKLKYIIQKKELHFSSKTPNFSPNRAGGKHKFQKTGKKIRRFQLPLLRAGQRTGTERKFQILASRTLSSGEKLDGNGSSKVAGKTETGGNGK</sequence>
<gene>
    <name evidence="2" type="ORF">Fot_53151</name>
</gene>
<name>A0ABD1PHY1_9LAMI</name>
<organism evidence="2 3">
    <name type="scientific">Forsythia ovata</name>
    <dbReference type="NCBI Taxonomy" id="205694"/>
    <lineage>
        <taxon>Eukaryota</taxon>
        <taxon>Viridiplantae</taxon>
        <taxon>Streptophyta</taxon>
        <taxon>Embryophyta</taxon>
        <taxon>Tracheophyta</taxon>
        <taxon>Spermatophyta</taxon>
        <taxon>Magnoliopsida</taxon>
        <taxon>eudicotyledons</taxon>
        <taxon>Gunneridae</taxon>
        <taxon>Pentapetalae</taxon>
        <taxon>asterids</taxon>
        <taxon>lamiids</taxon>
        <taxon>Lamiales</taxon>
        <taxon>Oleaceae</taxon>
        <taxon>Forsythieae</taxon>
        <taxon>Forsythia</taxon>
    </lineage>
</organism>
<evidence type="ECO:0000256" key="1">
    <source>
        <dbReference type="SAM" id="MobiDB-lite"/>
    </source>
</evidence>